<feature type="non-terminal residue" evidence="2">
    <location>
        <position position="34"/>
    </location>
</feature>
<reference evidence="2" key="1">
    <citation type="submission" date="2020-02" db="EMBL/GenBank/DDBJ databases">
        <authorList>
            <person name="Meier V. D."/>
        </authorList>
    </citation>
    <scope>NUCLEOTIDE SEQUENCE</scope>
    <source>
        <strain evidence="2">AVDCRST_MAG11</strain>
    </source>
</reference>
<sequence>MDAPAHPRAGGAPARRRPAASPSARAVTYAVVAA</sequence>
<dbReference type="EMBL" id="CADCTU010000067">
    <property type="protein sequence ID" value="CAA9293212.1"/>
    <property type="molecule type" value="Genomic_DNA"/>
</dbReference>
<organism evidence="2">
    <name type="scientific">uncultured Gemmatimonadaceae bacterium</name>
    <dbReference type="NCBI Taxonomy" id="246130"/>
    <lineage>
        <taxon>Bacteria</taxon>
        <taxon>Pseudomonadati</taxon>
        <taxon>Gemmatimonadota</taxon>
        <taxon>Gemmatimonadia</taxon>
        <taxon>Gemmatimonadales</taxon>
        <taxon>Gemmatimonadaceae</taxon>
        <taxon>environmental samples</taxon>
    </lineage>
</organism>
<name>A0A6J4K1E5_9BACT</name>
<feature type="region of interest" description="Disordered" evidence="1">
    <location>
        <begin position="1"/>
        <end position="25"/>
    </location>
</feature>
<gene>
    <name evidence="2" type="ORF">AVDCRST_MAG11-276</name>
</gene>
<evidence type="ECO:0000256" key="1">
    <source>
        <dbReference type="SAM" id="MobiDB-lite"/>
    </source>
</evidence>
<evidence type="ECO:0000313" key="2">
    <source>
        <dbReference type="EMBL" id="CAA9293212.1"/>
    </source>
</evidence>
<accession>A0A6J4K1E5</accession>
<dbReference type="AlphaFoldDB" id="A0A6J4K1E5"/>
<proteinExistence type="predicted"/>
<protein>
    <submittedName>
        <fullName evidence="2">Uncharacterized protein</fullName>
    </submittedName>
</protein>